<evidence type="ECO:0000256" key="3">
    <source>
        <dbReference type="ARBA" id="ARBA00022553"/>
    </source>
</evidence>
<feature type="region of interest" description="Disordered" evidence="5">
    <location>
        <begin position="911"/>
        <end position="953"/>
    </location>
</feature>
<gene>
    <name evidence="8" type="ORF">IHE44_0003146</name>
    <name evidence="7" type="ORF">IHE44_001441</name>
</gene>
<feature type="compositionally biased region" description="Basic and acidic residues" evidence="5">
    <location>
        <begin position="195"/>
        <end position="204"/>
    </location>
</feature>
<feature type="region of interest" description="Disordered" evidence="5">
    <location>
        <begin position="184"/>
        <end position="530"/>
    </location>
</feature>
<comment type="caution">
    <text evidence="7">The sequence shown here is derived from an EMBL/GenBank/DDBJ whole genome shotgun (WGS) entry which is preliminary data.</text>
</comment>
<feature type="compositionally biased region" description="Basic and acidic residues" evidence="5">
    <location>
        <begin position="627"/>
        <end position="636"/>
    </location>
</feature>
<evidence type="ECO:0000256" key="4">
    <source>
        <dbReference type="ARBA" id="ARBA00023242"/>
    </source>
</evidence>
<evidence type="ECO:0000256" key="2">
    <source>
        <dbReference type="ARBA" id="ARBA00007354"/>
    </source>
</evidence>
<feature type="domain" description="AF4/FMR2 C-terminal homology" evidence="6">
    <location>
        <begin position="772"/>
        <end position="1017"/>
    </location>
</feature>
<dbReference type="GO" id="GO:0016607">
    <property type="term" value="C:nuclear speck"/>
    <property type="evidence" value="ECO:0007669"/>
    <property type="project" value="TreeGrafter"/>
</dbReference>
<dbReference type="InterPro" id="IPR043639">
    <property type="entry name" value="AF4_int"/>
</dbReference>
<feature type="compositionally biased region" description="Polar residues" evidence="5">
    <location>
        <begin position="654"/>
        <end position="667"/>
    </location>
</feature>
<dbReference type="GO" id="GO:0002151">
    <property type="term" value="F:G-quadruplex RNA binding"/>
    <property type="evidence" value="ECO:0007669"/>
    <property type="project" value="TreeGrafter"/>
</dbReference>
<dbReference type="Pfam" id="PF18875">
    <property type="entry name" value="AF4_int"/>
    <property type="match status" value="1"/>
</dbReference>
<dbReference type="Proteomes" id="UP000618051">
    <property type="component" value="Unassembled WGS sequence"/>
</dbReference>
<feature type="compositionally biased region" description="Low complexity" evidence="5">
    <location>
        <begin position="239"/>
        <end position="250"/>
    </location>
</feature>
<feature type="compositionally biased region" description="Polar residues" evidence="5">
    <location>
        <begin position="297"/>
        <end position="308"/>
    </location>
</feature>
<feature type="compositionally biased region" description="Polar residues" evidence="5">
    <location>
        <begin position="370"/>
        <end position="383"/>
    </location>
</feature>
<feature type="compositionally biased region" description="Polar residues" evidence="5">
    <location>
        <begin position="703"/>
        <end position="713"/>
    </location>
</feature>
<reference evidence="8" key="3">
    <citation type="submission" date="2022-01" db="EMBL/GenBank/DDBJ databases">
        <authorList>
            <person name="Rubenstein D.R."/>
        </authorList>
    </citation>
    <scope>NUCLEOTIDE SEQUENCE</scope>
    <source>
        <strain evidence="8">SS15</strain>
        <tissue evidence="8">Liver</tissue>
    </source>
</reference>
<dbReference type="EMBL" id="JADDUC010000120">
    <property type="protein sequence ID" value="KAG0118105.1"/>
    <property type="molecule type" value="Genomic_DNA"/>
</dbReference>
<comment type="subcellular location">
    <subcellularLocation>
        <location evidence="1">Nucleus</location>
    </subcellularLocation>
</comment>
<evidence type="ECO:0000313" key="8">
    <source>
        <dbReference type="EMBL" id="KAI1234768.1"/>
    </source>
</evidence>
<protein>
    <recommendedName>
        <fullName evidence="6">AF4/FMR2 C-terminal homology domain-containing protein</fullName>
    </recommendedName>
</protein>
<reference evidence="7" key="1">
    <citation type="submission" date="2020-10" db="EMBL/GenBank/DDBJ databases">
        <title>Feather gene expression reveals the developmental basis of iridescence in African starlings.</title>
        <authorList>
            <person name="Rubenstein D.R."/>
        </authorList>
    </citation>
    <scope>NUCLEOTIDE SEQUENCE</scope>
    <source>
        <strain evidence="7">SS15</strain>
        <tissue evidence="7">Liver</tissue>
    </source>
</reference>
<evidence type="ECO:0000259" key="6">
    <source>
        <dbReference type="Pfam" id="PF18876"/>
    </source>
</evidence>
<feature type="compositionally biased region" description="Polar residues" evidence="5">
    <location>
        <begin position="509"/>
        <end position="530"/>
    </location>
</feature>
<dbReference type="PANTHER" id="PTHR10528:SF18">
    <property type="entry name" value="AF4_FMR2 FAMILY MEMBER 2"/>
    <property type="match status" value="1"/>
</dbReference>
<keyword evidence="4" id="KW-0539">Nucleus</keyword>
<dbReference type="Pfam" id="PF05110">
    <property type="entry name" value="AF-4"/>
    <property type="match status" value="1"/>
</dbReference>
<feature type="compositionally biased region" description="Low complexity" evidence="5">
    <location>
        <begin position="313"/>
        <end position="325"/>
    </location>
</feature>
<dbReference type="GO" id="GO:0043484">
    <property type="term" value="P:regulation of RNA splicing"/>
    <property type="evidence" value="ECO:0007669"/>
    <property type="project" value="TreeGrafter"/>
</dbReference>
<feature type="compositionally biased region" description="Low complexity" evidence="5">
    <location>
        <begin position="925"/>
        <end position="953"/>
    </location>
</feature>
<feature type="compositionally biased region" description="Basic and acidic residues" evidence="5">
    <location>
        <begin position="340"/>
        <end position="355"/>
    </location>
</feature>
<organism evidence="7">
    <name type="scientific">Lamprotornis superbus</name>
    <dbReference type="NCBI Taxonomy" id="245042"/>
    <lineage>
        <taxon>Eukaryota</taxon>
        <taxon>Metazoa</taxon>
        <taxon>Chordata</taxon>
        <taxon>Craniata</taxon>
        <taxon>Vertebrata</taxon>
        <taxon>Euteleostomi</taxon>
        <taxon>Archelosauria</taxon>
        <taxon>Archosauria</taxon>
        <taxon>Dinosauria</taxon>
        <taxon>Saurischia</taxon>
        <taxon>Theropoda</taxon>
        <taxon>Coelurosauria</taxon>
        <taxon>Aves</taxon>
        <taxon>Neognathae</taxon>
        <taxon>Neoaves</taxon>
        <taxon>Telluraves</taxon>
        <taxon>Australaves</taxon>
        <taxon>Passeriformes</taxon>
        <taxon>Sturnidae</taxon>
        <taxon>Lamprotornis</taxon>
    </lineage>
</organism>
<dbReference type="InterPro" id="IPR007797">
    <property type="entry name" value="AF4/FMR2"/>
</dbReference>
<dbReference type="Pfam" id="PF18876">
    <property type="entry name" value="AFF4_CHD"/>
    <property type="match status" value="1"/>
</dbReference>
<name>A0A835NNC8_9PASS</name>
<dbReference type="PANTHER" id="PTHR10528">
    <property type="entry name" value="AF4/FMR2 FAMILY MEMBER"/>
    <property type="match status" value="1"/>
</dbReference>
<dbReference type="OrthoDB" id="6382204at2759"/>
<feature type="region of interest" description="Disordered" evidence="5">
    <location>
        <begin position="575"/>
        <end position="738"/>
    </location>
</feature>
<dbReference type="InterPro" id="IPR043640">
    <property type="entry name" value="AF4/FMR2_CHD"/>
</dbReference>
<feature type="compositionally biased region" description="Polar residues" evidence="5">
    <location>
        <begin position="911"/>
        <end position="924"/>
    </location>
</feature>
<keyword evidence="3" id="KW-0597">Phosphoprotein</keyword>
<evidence type="ECO:0000256" key="5">
    <source>
        <dbReference type="SAM" id="MobiDB-lite"/>
    </source>
</evidence>
<sequence>MSLGLLGTHQPHSHLHSTDTSRTLTLASLAQREVLFCCMSKKDQGLSPWTDRPHVHDSIHGVPVHEVLQQMSCRQHHQLPHGMGVVHWVIDRVCGLSAVPKPDLALEFGLYTTGDVELINVALPNDSSCVEEILREMTHSWPPPLTAIHTPGKAEQTKFSIPSKDSQHLTSGYNVQKWSDPAGKVATKSVPQKSMLEDDLKLSSDEDDNEQAAEKTKLRNIPVNSLPVPVAHATGLTHSSGGSDSSSESESSSESDSDSESSSSDSECNEESRSATPEPEPPSTNKWQLDKWLNKVNPHNKTIINNQNEPHSESSSQAQSSQPAEGPNKGKLNSSLPPNDSKDRAILSPIREKAKPRVAQKTPEAKVSKQKSPAHNEPTSQRTTGKKQPKKVERTSSVEEYNWPKPNNTSNTPKEKDTQEPPEQPKVRTKAAVGKTAPRKEPRTSTGLTSEKKKYRGPSKIIPKSREFIETDSSTSDSNTDQEESLQAKVLPACAGSGSGVKVKDSGSNILSVSSLTSNGSNTSIDQTSNDLEEQLFSPIPIVQNELLSPLREYEELKSLWVKIDLSLLSRIPGQETFETTSVKSEPREANVKHRRPSRESPTPAAEKPSTKSKRKHKQIESLDTFVESKKQRMEDPPASCLLPPCISPIPNHRITSTKEGSSSSVKKATKKREEKLFPPPLSPLLDDPVHRRHSSDSSSFSQEPTVTNTLQTSSSSSSVSKHRKNENKSSSNPKAICEEECHSTPTANTLLDTSHLEPDVWSAMPRLSNGNSEPRRPKITFDDVLHNADYYMQEAKKLKHKADALLEKFGKAVNYADAALSFIECGNAMERDPLEAKSPYTMYSETVELIRYAMRLKNFTGSSATEGDKKLAVLCYRCLSLLYLRMFKLKKDHAMKYSRSLMEYFKNSSKASQAPSPWGSNGKSTETPSPMSLSPSPISSAGSSTGTAGSSSVGTITIPQRIHHMAASHVNITNNVLRSYEHWDMADKLTKENKEFFLDLDSVMGPLTQHSSMTNLAVEPHRELLSPQPAPTPMLDYDQTVWCESPHSPVHCTRGPVLCPRGLRGPSPTAWTRSPSQVAVSKQKKPSLWFALWPLTLTVLLKTFQSQDGELRVLEVLLEGTAGRQLLGTSHPRQCWGGSGEPRVQIVSQKNAWKATPAPAPLRTFSYREFRGGTRRMRAPSLTEERVAASGLHGLAEASCPNVTRKTKVGFCSSSLARVHREDRRELCCEDAELPAPSHILRDAPGDLSELLLLWLGLLQLSAAPAAAAAESTDLAVENLFPGRGTMCDPVATTLPVVRVQHCPSTMQDRAAACMNDALLSTPAATALEGCISDMASAKQDTLDDVNPGISLSDQSEATLSQSWLHMIKMLSKGCEEESMIAESKLGNNTPQKGGTCTYIPSLCVAQLKYGASLEKRTGLNCCTVKTRSETKVNTAHVLFVISLELSNCLLHSSLTAGAGKLERKKVEREAKDFANTSPLPTAESTRQILRARLKKPAWGLVPFLVKLVFKTSQSSLKTIFQRSVGNSLQYLLICSPDASKDRALQSSYKRKASSPVPLPSRVLAWFRSKSKTAFFHCFVQLYIPVEFTVPSYTHLSLFSITYNHSHLIVTQK</sequence>
<proteinExistence type="inferred from homology"/>
<evidence type="ECO:0000313" key="7">
    <source>
        <dbReference type="EMBL" id="KAG0118105.1"/>
    </source>
</evidence>
<dbReference type="EMBL" id="JADDUC020000014">
    <property type="protein sequence ID" value="KAI1234768.1"/>
    <property type="molecule type" value="Genomic_DNA"/>
</dbReference>
<evidence type="ECO:0000313" key="9">
    <source>
        <dbReference type="Proteomes" id="UP000618051"/>
    </source>
</evidence>
<keyword evidence="9" id="KW-1185">Reference proteome</keyword>
<feature type="compositionally biased region" description="Basic and acidic residues" evidence="5">
    <location>
        <begin position="413"/>
        <end position="426"/>
    </location>
</feature>
<reference evidence="8 9" key="2">
    <citation type="journal article" date="2021" name="J. Hered.">
        <title>Feather Gene Expression Elucidates the Developmental Basis of Plumage Iridescence in African Starlings.</title>
        <authorList>
            <person name="Rubenstein D.R."/>
            <person name="Corvelo A."/>
            <person name="MacManes M.D."/>
            <person name="Maia R."/>
            <person name="Narzisi G."/>
            <person name="Rousaki A."/>
            <person name="Vandenabeele P."/>
            <person name="Shawkey M.D."/>
            <person name="Solomon J."/>
        </authorList>
    </citation>
    <scope>NUCLEOTIDE SEQUENCE [LARGE SCALE GENOMIC DNA]</scope>
    <source>
        <strain evidence="8">SS15</strain>
    </source>
</reference>
<accession>A0A835NNC8</accession>
<comment type="similarity">
    <text evidence="2">Belongs to the AF4 family.</text>
</comment>
<evidence type="ECO:0000256" key="1">
    <source>
        <dbReference type="ARBA" id="ARBA00004123"/>
    </source>
</evidence>